<gene>
    <name evidence="3" type="ORF">E1B28_005337</name>
</gene>
<feature type="compositionally biased region" description="Pro residues" evidence="1">
    <location>
        <begin position="150"/>
        <end position="164"/>
    </location>
</feature>
<evidence type="ECO:0000259" key="2">
    <source>
        <dbReference type="PROSITE" id="PS50048"/>
    </source>
</evidence>
<feature type="region of interest" description="Disordered" evidence="1">
    <location>
        <begin position="222"/>
        <end position="243"/>
    </location>
</feature>
<dbReference type="CDD" id="cd00067">
    <property type="entry name" value="GAL4"/>
    <property type="match status" value="1"/>
</dbReference>
<dbReference type="AlphaFoldDB" id="A0A9P7S4C2"/>
<protein>
    <recommendedName>
        <fullName evidence="2">Zn(2)-C6 fungal-type domain-containing protein</fullName>
    </recommendedName>
</protein>
<dbReference type="GO" id="GO:0000981">
    <property type="term" value="F:DNA-binding transcription factor activity, RNA polymerase II-specific"/>
    <property type="evidence" value="ECO:0007669"/>
    <property type="project" value="InterPro"/>
</dbReference>
<feature type="region of interest" description="Disordered" evidence="1">
    <location>
        <begin position="108"/>
        <end position="187"/>
    </location>
</feature>
<feature type="compositionally biased region" description="Polar residues" evidence="1">
    <location>
        <begin position="123"/>
        <end position="144"/>
    </location>
</feature>
<feature type="domain" description="Zn(2)-C6 fungal-type" evidence="2">
    <location>
        <begin position="65"/>
        <end position="99"/>
    </location>
</feature>
<dbReference type="GeneID" id="66074413"/>
<dbReference type="InterPro" id="IPR036864">
    <property type="entry name" value="Zn2-C6_fun-type_DNA-bd_sf"/>
</dbReference>
<dbReference type="Proteomes" id="UP001049176">
    <property type="component" value="Chromosome 3"/>
</dbReference>
<dbReference type="SMART" id="SM00066">
    <property type="entry name" value="GAL4"/>
    <property type="match status" value="1"/>
</dbReference>
<comment type="caution">
    <text evidence="3">The sequence shown here is derived from an EMBL/GenBank/DDBJ whole genome shotgun (WGS) entry which is preliminary data.</text>
</comment>
<dbReference type="KEGG" id="more:E1B28_005337"/>
<reference evidence="3" key="1">
    <citation type="journal article" date="2021" name="Genome Biol. Evol.">
        <title>The assembled and annotated genome of the fairy-ring fungus Marasmius oreades.</title>
        <authorList>
            <person name="Hiltunen M."/>
            <person name="Ament-Velasquez S.L."/>
            <person name="Johannesson H."/>
        </authorList>
    </citation>
    <scope>NUCLEOTIDE SEQUENCE</scope>
    <source>
        <strain evidence="3">03SP1</strain>
    </source>
</reference>
<keyword evidence="4" id="KW-1185">Reference proteome</keyword>
<dbReference type="GO" id="GO:0008270">
    <property type="term" value="F:zinc ion binding"/>
    <property type="evidence" value="ECO:0007669"/>
    <property type="project" value="InterPro"/>
</dbReference>
<dbReference type="Gene3D" id="4.10.240.10">
    <property type="entry name" value="Zn(2)-C6 fungal-type DNA-binding domain"/>
    <property type="match status" value="1"/>
</dbReference>
<dbReference type="RefSeq" id="XP_043010976.1">
    <property type="nucleotide sequence ID" value="XM_043149892.1"/>
</dbReference>
<dbReference type="InterPro" id="IPR001138">
    <property type="entry name" value="Zn2Cys6_DnaBD"/>
</dbReference>
<dbReference type="EMBL" id="CM032183">
    <property type="protein sequence ID" value="KAG7094506.1"/>
    <property type="molecule type" value="Genomic_DNA"/>
</dbReference>
<evidence type="ECO:0000313" key="3">
    <source>
        <dbReference type="EMBL" id="KAG7094506.1"/>
    </source>
</evidence>
<dbReference type="PROSITE" id="PS00463">
    <property type="entry name" value="ZN2_CY6_FUNGAL_1"/>
    <property type="match status" value="1"/>
</dbReference>
<proteinExistence type="predicted"/>
<dbReference type="OrthoDB" id="2260578at2759"/>
<dbReference type="PROSITE" id="PS50048">
    <property type="entry name" value="ZN2_CY6_FUNGAL_2"/>
    <property type="match status" value="1"/>
</dbReference>
<evidence type="ECO:0000313" key="4">
    <source>
        <dbReference type="Proteomes" id="UP001049176"/>
    </source>
</evidence>
<dbReference type="Pfam" id="PF00172">
    <property type="entry name" value="Zn_clus"/>
    <property type="match status" value="1"/>
</dbReference>
<dbReference type="SUPFAM" id="SSF57701">
    <property type="entry name" value="Zn2/Cys6 DNA-binding domain"/>
    <property type="match status" value="1"/>
</dbReference>
<accession>A0A9P7S4C2</accession>
<sequence length="264" mass="29126">MFTFPVCVSKCGMLLIHHTWSPRSPNVLASGENAVTRRKLRINIMSSSAQPTRNVRQYGRRALIACTACRTRKVRCRNDPSGLNRPCQRCRLKGYKCVYQPVDVRSLETPEEDDEIPLYDPYSRNNTPGSSRSGTPYRSRQSYPPNLGTYPPPSMPSGLVPPVPSQTQPVPVNYPAGGSWPQPPPLAPMPSNSGLHSQDINTTNTPVPGFGDVNYYQPQNQMSVQGTHSAASQQDNSTSQPVQLQDGSICYGTLSCFCGYHRKP</sequence>
<organism evidence="3 4">
    <name type="scientific">Marasmius oreades</name>
    <name type="common">fairy-ring Marasmius</name>
    <dbReference type="NCBI Taxonomy" id="181124"/>
    <lineage>
        <taxon>Eukaryota</taxon>
        <taxon>Fungi</taxon>
        <taxon>Dikarya</taxon>
        <taxon>Basidiomycota</taxon>
        <taxon>Agaricomycotina</taxon>
        <taxon>Agaricomycetes</taxon>
        <taxon>Agaricomycetidae</taxon>
        <taxon>Agaricales</taxon>
        <taxon>Marasmiineae</taxon>
        <taxon>Marasmiaceae</taxon>
        <taxon>Marasmius</taxon>
    </lineage>
</organism>
<name>A0A9P7S4C2_9AGAR</name>
<evidence type="ECO:0000256" key="1">
    <source>
        <dbReference type="SAM" id="MobiDB-lite"/>
    </source>
</evidence>